<dbReference type="InterPro" id="IPR005761">
    <property type="entry name" value="UDP-N-AcMur-Glu-dNH2Pim_ligase"/>
</dbReference>
<dbReference type="InterPro" id="IPR036565">
    <property type="entry name" value="Mur-like_cat_sf"/>
</dbReference>
<evidence type="ECO:0000256" key="1">
    <source>
        <dbReference type="ARBA" id="ARBA00004752"/>
    </source>
</evidence>
<dbReference type="SUPFAM" id="SSF53623">
    <property type="entry name" value="MurD-like peptide ligases, catalytic domain"/>
    <property type="match status" value="1"/>
</dbReference>
<dbReference type="GO" id="GO:0071555">
    <property type="term" value="P:cell wall organization"/>
    <property type="evidence" value="ECO:0007669"/>
    <property type="project" value="UniProtKB-KW"/>
</dbReference>
<comment type="pathway">
    <text evidence="1 8">Cell wall biogenesis; peptidoglycan biosynthesis.</text>
</comment>
<keyword evidence="3 8" id="KW-0132">Cell division</keyword>
<feature type="domain" description="Mur ligase central" evidence="11">
    <location>
        <begin position="92"/>
        <end position="303"/>
    </location>
</feature>
<organism evidence="12 13">
    <name type="scientific">Senegalia massiliensis</name>
    <dbReference type="NCBI Taxonomy" id="1720316"/>
    <lineage>
        <taxon>Bacteria</taxon>
        <taxon>Bacillati</taxon>
        <taxon>Bacillota</taxon>
        <taxon>Clostridia</taxon>
        <taxon>Eubacteriales</taxon>
        <taxon>Clostridiaceae</taxon>
        <taxon>Senegalia</taxon>
    </lineage>
</organism>
<dbReference type="InterPro" id="IPR000713">
    <property type="entry name" value="Mur_ligase_N"/>
</dbReference>
<sequence length="477" mass="54731">MYIMNMEIFGITCNSKKVKKGFIFVAICGQKFDGNDYIDEAINNGAVIIYTEKDIKNKEIPVIKVENSRIKLAELLNKFYDYPTDDMTIIGVTGTNGKTTTTHLIDDIFKKANKKTALIGSLGLKINDEYTDINMTTPDSENLYEILFRLRKQNIEVVIMEVSSHALKLYRTHGINFDVAILTNIDIDHMDFHNSFQDYLNSKKRLFNSLDKNKLAIINIDDNNSKKILEGNNHVLTIAYGLNSKSSITASSIQMDENLSFTVCIQRSIISDKGNEYEPQEFNVFMNISGIYNVYNSLAAISCALYYDIDINIIRKSLSNIKNISRRFEKIHDSNFIVIDDFCHNPASYQAVLDRVRSLKYNKIIIVNAIRGSRGIKINKENAYVLASWYELFNNPKIIVTLSDDVVDINDKVNEDEINQYKYIFRDYEVEHELYDSLYFSIKKAINYADEDDIILLLGSQGMNKGKEIFKQIVEIS</sequence>
<dbReference type="PANTHER" id="PTHR23135">
    <property type="entry name" value="MUR LIGASE FAMILY MEMBER"/>
    <property type="match status" value="1"/>
</dbReference>
<keyword evidence="5 8" id="KW-0573">Peptidoglycan synthesis</keyword>
<dbReference type="Pfam" id="PF01225">
    <property type="entry name" value="Mur_ligase"/>
    <property type="match status" value="1"/>
</dbReference>
<keyword evidence="13" id="KW-1185">Reference proteome</keyword>
<dbReference type="GO" id="GO:0051301">
    <property type="term" value="P:cell division"/>
    <property type="evidence" value="ECO:0007669"/>
    <property type="project" value="UniProtKB-KW"/>
</dbReference>
<evidence type="ECO:0000259" key="11">
    <source>
        <dbReference type="Pfam" id="PF08245"/>
    </source>
</evidence>
<reference evidence="12 13" key="1">
    <citation type="submission" date="2018-08" db="EMBL/GenBank/DDBJ databases">
        <title>Murine metabolic-syndrome-specific gut microbial biobank.</title>
        <authorList>
            <person name="Liu C."/>
        </authorList>
    </citation>
    <scope>NUCLEOTIDE SEQUENCE [LARGE SCALE GENOMIC DNA]</scope>
    <source>
        <strain evidence="12 13">583</strain>
    </source>
</reference>
<dbReference type="Pfam" id="PF08245">
    <property type="entry name" value="Mur_ligase_M"/>
    <property type="match status" value="1"/>
</dbReference>
<dbReference type="GO" id="GO:0005737">
    <property type="term" value="C:cytoplasm"/>
    <property type="evidence" value="ECO:0007669"/>
    <property type="project" value="UniProtKB-SubCell"/>
</dbReference>
<proteinExistence type="inferred from homology"/>
<dbReference type="NCBIfam" id="TIGR01085">
    <property type="entry name" value="murE"/>
    <property type="match status" value="1"/>
</dbReference>
<gene>
    <name evidence="12" type="primary">murE</name>
    <name evidence="12" type="ORF">D3Z33_00995</name>
</gene>
<evidence type="ECO:0000256" key="5">
    <source>
        <dbReference type="ARBA" id="ARBA00022984"/>
    </source>
</evidence>
<evidence type="ECO:0000256" key="8">
    <source>
        <dbReference type="RuleBase" id="RU004135"/>
    </source>
</evidence>
<keyword evidence="6 8" id="KW-0131">Cell cycle</keyword>
<dbReference type="PANTHER" id="PTHR23135:SF4">
    <property type="entry name" value="UDP-N-ACETYLMURAMOYL-L-ALANYL-D-GLUTAMATE--2,6-DIAMINOPIMELATE LIGASE MURE HOMOLOG, CHLOROPLASTIC"/>
    <property type="match status" value="1"/>
</dbReference>
<evidence type="ECO:0000256" key="4">
    <source>
        <dbReference type="ARBA" id="ARBA00022960"/>
    </source>
</evidence>
<evidence type="ECO:0000259" key="10">
    <source>
        <dbReference type="Pfam" id="PF02875"/>
    </source>
</evidence>
<comment type="caution">
    <text evidence="12">The sequence shown here is derived from an EMBL/GenBank/DDBJ whole genome shotgun (WGS) entry which is preliminary data.</text>
</comment>
<dbReference type="GO" id="GO:0005524">
    <property type="term" value="F:ATP binding"/>
    <property type="evidence" value="ECO:0007669"/>
    <property type="project" value="InterPro"/>
</dbReference>
<dbReference type="RefSeq" id="WP_160195937.1">
    <property type="nucleotide sequence ID" value="NZ_QXXA01000001.1"/>
</dbReference>
<dbReference type="EMBL" id="QXXA01000001">
    <property type="protein sequence ID" value="NBI05430.1"/>
    <property type="molecule type" value="Genomic_DNA"/>
</dbReference>
<dbReference type="OrthoDB" id="1706403at2"/>
<dbReference type="GO" id="GO:0008360">
    <property type="term" value="P:regulation of cell shape"/>
    <property type="evidence" value="ECO:0007669"/>
    <property type="project" value="UniProtKB-KW"/>
</dbReference>
<dbReference type="SUPFAM" id="SSF63418">
    <property type="entry name" value="MurE/MurF N-terminal domain"/>
    <property type="match status" value="1"/>
</dbReference>
<comment type="subcellular location">
    <subcellularLocation>
        <location evidence="8">Cytoplasm</location>
    </subcellularLocation>
</comment>
<dbReference type="GO" id="GO:0009252">
    <property type="term" value="P:peptidoglycan biosynthetic process"/>
    <property type="evidence" value="ECO:0007669"/>
    <property type="project" value="UniProtKB-UniPathway"/>
</dbReference>
<evidence type="ECO:0000259" key="9">
    <source>
        <dbReference type="Pfam" id="PF01225"/>
    </source>
</evidence>
<protein>
    <submittedName>
        <fullName evidence="12">UDP-N-acetylmuramyl-tripeptide synthetase</fullName>
    </submittedName>
</protein>
<name>A0A845QTW0_9CLOT</name>
<evidence type="ECO:0000256" key="2">
    <source>
        <dbReference type="ARBA" id="ARBA00005898"/>
    </source>
</evidence>
<dbReference type="Proteomes" id="UP000467132">
    <property type="component" value="Unassembled WGS sequence"/>
</dbReference>
<evidence type="ECO:0000313" key="12">
    <source>
        <dbReference type="EMBL" id="NBI05430.1"/>
    </source>
</evidence>
<dbReference type="UniPathway" id="UPA00219"/>
<dbReference type="Gene3D" id="3.90.190.20">
    <property type="entry name" value="Mur ligase, C-terminal domain"/>
    <property type="match status" value="1"/>
</dbReference>
<dbReference type="InterPro" id="IPR013221">
    <property type="entry name" value="Mur_ligase_cen"/>
</dbReference>
<accession>A0A845QTW0</accession>
<comment type="similarity">
    <text evidence="2">Belongs to the MurCDEF family. MurE subfamily.</text>
</comment>
<dbReference type="Gene3D" id="3.40.1190.10">
    <property type="entry name" value="Mur-like, catalytic domain"/>
    <property type="match status" value="1"/>
</dbReference>
<dbReference type="Pfam" id="PF02875">
    <property type="entry name" value="Mur_ligase_C"/>
    <property type="match status" value="1"/>
</dbReference>
<evidence type="ECO:0000256" key="7">
    <source>
        <dbReference type="ARBA" id="ARBA00023316"/>
    </source>
</evidence>
<feature type="domain" description="Mur ligase C-terminal" evidence="10">
    <location>
        <begin position="326"/>
        <end position="460"/>
    </location>
</feature>
<dbReference type="GO" id="GO:0016881">
    <property type="term" value="F:acid-amino acid ligase activity"/>
    <property type="evidence" value="ECO:0007669"/>
    <property type="project" value="InterPro"/>
</dbReference>
<dbReference type="Gene3D" id="3.40.1390.10">
    <property type="entry name" value="MurE/MurF, N-terminal domain"/>
    <property type="match status" value="1"/>
</dbReference>
<keyword evidence="7 8" id="KW-0961">Cell wall biogenesis/degradation</keyword>
<keyword evidence="4 8" id="KW-0133">Cell shape</keyword>
<evidence type="ECO:0000313" key="13">
    <source>
        <dbReference type="Proteomes" id="UP000467132"/>
    </source>
</evidence>
<evidence type="ECO:0000256" key="3">
    <source>
        <dbReference type="ARBA" id="ARBA00022618"/>
    </source>
</evidence>
<dbReference type="SUPFAM" id="SSF53244">
    <property type="entry name" value="MurD-like peptide ligases, peptide-binding domain"/>
    <property type="match status" value="1"/>
</dbReference>
<dbReference type="InterPro" id="IPR036615">
    <property type="entry name" value="Mur_ligase_C_dom_sf"/>
</dbReference>
<dbReference type="InterPro" id="IPR035911">
    <property type="entry name" value="MurE/MurF_N"/>
</dbReference>
<feature type="domain" description="Mur ligase N-terminal catalytic" evidence="9">
    <location>
        <begin position="8"/>
        <end position="80"/>
    </location>
</feature>
<dbReference type="AlphaFoldDB" id="A0A845QTW0"/>
<evidence type="ECO:0000256" key="6">
    <source>
        <dbReference type="ARBA" id="ARBA00023306"/>
    </source>
</evidence>
<dbReference type="InterPro" id="IPR004101">
    <property type="entry name" value="Mur_ligase_C"/>
</dbReference>